<dbReference type="InterPro" id="IPR000182">
    <property type="entry name" value="GNAT_dom"/>
</dbReference>
<reference evidence="3 4" key="1">
    <citation type="submission" date="2023-12" db="EMBL/GenBank/DDBJ databases">
        <title>Gut-associated functions are favored during microbiome assembly across C. elegans life.</title>
        <authorList>
            <person name="Zimmermann J."/>
        </authorList>
    </citation>
    <scope>NUCLEOTIDE SEQUENCE [LARGE SCALE GENOMIC DNA]</scope>
    <source>
        <strain evidence="3 4">JUb134</strain>
    </source>
</reference>
<dbReference type="Gene3D" id="3.40.630.30">
    <property type="match status" value="1"/>
</dbReference>
<evidence type="ECO:0000313" key="3">
    <source>
        <dbReference type="EMBL" id="MEJ5095382.1"/>
    </source>
</evidence>
<feature type="domain" description="N-acetyltransferase" evidence="2">
    <location>
        <begin position="36"/>
        <end position="189"/>
    </location>
</feature>
<sequence length="189" mass="21258">MSDHNSEEMARVGTGQPVANADRWTGSLTTRSGFTFHVRPARPGDEERLAEFFRHVSEDDIRFRFLIALDKVGHDRLVAMTAVDHDRTENFLALDDEGRILATGMLAADPQLERGEVAISIRTDHKRRGISWTLLEHIAAYAEARGIKTLESIEARENRAAIELEQEMGFTAHPLEDDPTLVLVRRTLG</sequence>
<protein>
    <submittedName>
        <fullName evidence="3">GNAT family N-acetyltransferase</fullName>
    </submittedName>
</protein>
<dbReference type="InterPro" id="IPR016181">
    <property type="entry name" value="Acyl_CoA_acyltransferase"/>
</dbReference>
<feature type="region of interest" description="Disordered" evidence="1">
    <location>
        <begin position="1"/>
        <end position="24"/>
    </location>
</feature>
<gene>
    <name evidence="3" type="ORF">WH159_12640</name>
</gene>
<evidence type="ECO:0000259" key="2">
    <source>
        <dbReference type="PROSITE" id="PS51186"/>
    </source>
</evidence>
<evidence type="ECO:0000313" key="4">
    <source>
        <dbReference type="Proteomes" id="UP001380365"/>
    </source>
</evidence>
<dbReference type="SUPFAM" id="SSF55729">
    <property type="entry name" value="Acyl-CoA N-acyltransferases (Nat)"/>
    <property type="match status" value="1"/>
</dbReference>
<keyword evidence="4" id="KW-1185">Reference proteome</keyword>
<accession>A0ABU8Q795</accession>
<dbReference type="EMBL" id="JBBGZA010000001">
    <property type="protein sequence ID" value="MEJ5095382.1"/>
    <property type="molecule type" value="Genomic_DNA"/>
</dbReference>
<organism evidence="3 4">
    <name type="scientific">Sphingomonas molluscorum</name>
    <dbReference type="NCBI Taxonomy" id="418184"/>
    <lineage>
        <taxon>Bacteria</taxon>
        <taxon>Pseudomonadati</taxon>
        <taxon>Pseudomonadota</taxon>
        <taxon>Alphaproteobacteria</taxon>
        <taxon>Sphingomonadales</taxon>
        <taxon>Sphingomonadaceae</taxon>
        <taxon>Sphingomonas</taxon>
    </lineage>
</organism>
<dbReference type="CDD" id="cd04301">
    <property type="entry name" value="NAT_SF"/>
    <property type="match status" value="1"/>
</dbReference>
<dbReference type="Proteomes" id="UP001380365">
    <property type="component" value="Unassembled WGS sequence"/>
</dbReference>
<feature type="compositionally biased region" description="Basic and acidic residues" evidence="1">
    <location>
        <begin position="1"/>
        <end position="10"/>
    </location>
</feature>
<dbReference type="Pfam" id="PF00583">
    <property type="entry name" value="Acetyltransf_1"/>
    <property type="match status" value="1"/>
</dbReference>
<comment type="caution">
    <text evidence="3">The sequence shown here is derived from an EMBL/GenBank/DDBJ whole genome shotgun (WGS) entry which is preliminary data.</text>
</comment>
<proteinExistence type="predicted"/>
<evidence type="ECO:0000256" key="1">
    <source>
        <dbReference type="SAM" id="MobiDB-lite"/>
    </source>
</evidence>
<name>A0ABU8Q795_9SPHN</name>
<dbReference type="RefSeq" id="WP_239555462.1">
    <property type="nucleotide sequence ID" value="NZ_JBBGZA010000001.1"/>
</dbReference>
<dbReference type="PROSITE" id="PS51186">
    <property type="entry name" value="GNAT"/>
    <property type="match status" value="1"/>
</dbReference>